<feature type="domain" description="Thioredoxin" evidence="5">
    <location>
        <begin position="242"/>
        <end position="400"/>
    </location>
</feature>
<gene>
    <name evidence="6" type="ORF">LX80_00329</name>
</gene>
<evidence type="ECO:0000256" key="3">
    <source>
        <dbReference type="ARBA" id="ARBA00023157"/>
    </source>
</evidence>
<comment type="caution">
    <text evidence="6">The sequence shown here is derived from an EMBL/GenBank/DDBJ whole genome shotgun (WGS) entry which is preliminary data.</text>
</comment>
<dbReference type="GO" id="GO:0017004">
    <property type="term" value="P:cytochrome complex assembly"/>
    <property type="evidence" value="ECO:0007669"/>
    <property type="project" value="UniProtKB-KW"/>
</dbReference>
<dbReference type="Proteomes" id="UP000249720">
    <property type="component" value="Unassembled WGS sequence"/>
</dbReference>
<dbReference type="EMBL" id="QKZV01000001">
    <property type="protein sequence ID" value="PZX65836.1"/>
    <property type="molecule type" value="Genomic_DNA"/>
</dbReference>
<evidence type="ECO:0000313" key="6">
    <source>
        <dbReference type="EMBL" id="PZX65836.1"/>
    </source>
</evidence>
<accession>A0A2W7S404</accession>
<dbReference type="AlphaFoldDB" id="A0A2W7S404"/>
<proteinExistence type="predicted"/>
<evidence type="ECO:0000256" key="1">
    <source>
        <dbReference type="ARBA" id="ARBA00004196"/>
    </source>
</evidence>
<comment type="subcellular location">
    <subcellularLocation>
        <location evidence="1">Cell envelope</location>
    </subcellularLocation>
</comment>
<dbReference type="GO" id="GO:0030313">
    <property type="term" value="C:cell envelope"/>
    <property type="evidence" value="ECO:0007669"/>
    <property type="project" value="UniProtKB-SubCell"/>
</dbReference>
<dbReference type="PANTHER" id="PTHR42852">
    <property type="entry name" value="THIOL:DISULFIDE INTERCHANGE PROTEIN DSBE"/>
    <property type="match status" value="1"/>
</dbReference>
<dbReference type="InterPro" id="IPR013740">
    <property type="entry name" value="Redoxin"/>
</dbReference>
<dbReference type="Pfam" id="PF08534">
    <property type="entry name" value="Redoxin"/>
    <property type="match status" value="1"/>
</dbReference>
<evidence type="ECO:0000313" key="7">
    <source>
        <dbReference type="Proteomes" id="UP000249720"/>
    </source>
</evidence>
<organism evidence="6 7">
    <name type="scientific">Hydrotalea sandarakina</name>
    <dbReference type="NCBI Taxonomy" id="1004304"/>
    <lineage>
        <taxon>Bacteria</taxon>
        <taxon>Pseudomonadati</taxon>
        <taxon>Bacteroidota</taxon>
        <taxon>Chitinophagia</taxon>
        <taxon>Chitinophagales</taxon>
        <taxon>Chitinophagaceae</taxon>
        <taxon>Hydrotalea</taxon>
    </lineage>
</organism>
<dbReference type="PANTHER" id="PTHR42852:SF6">
    <property type="entry name" value="THIOL:DISULFIDE INTERCHANGE PROTEIN DSBE"/>
    <property type="match status" value="1"/>
</dbReference>
<dbReference type="InterPro" id="IPR036249">
    <property type="entry name" value="Thioredoxin-like_sf"/>
</dbReference>
<dbReference type="GO" id="GO:0016491">
    <property type="term" value="F:oxidoreductase activity"/>
    <property type="evidence" value="ECO:0007669"/>
    <property type="project" value="InterPro"/>
</dbReference>
<dbReference type="InterPro" id="IPR050553">
    <property type="entry name" value="Thioredoxin_ResA/DsbE_sf"/>
</dbReference>
<sequence length="413" mass="46646">MIIRKFVSFFLLVSFFLIVGYGNAQNVWTVKLLRPDGHAIVFNFELTQLNKKPVLYLINGADKFLVDNVVFKNDSVFIQMPVFESQFKARIVSPTEWQGLWKKGTSGAPVILPFEAKVQSQKFAVTQTPVANLSGRWQVTFIRPNGTPRPAIAEFVQHNNTITGTFLTPSGDYRYLSGIVNGDTLKLSTFDGGHAYLFEAVVQQDSLLKNGFFYSDATGLEKFSAFKNQNAQLPDSIAATYMKPGETTLHFTFPNLNHQPISFPNANLKNKVVILQIMGSWCPNCMDETQFLSKFYQQYKNKGVEVMALAYELSTDFNRSKASLEKFKQRFNVQYPILITGVAVNDSSKTEKTLPQLQAIKVFPTLIFIGKDGKVAKIDAGFYGPGAGEHYKKFQEEFYQTVQYLLQQKNNNE</sequence>
<evidence type="ECO:0000256" key="4">
    <source>
        <dbReference type="ARBA" id="ARBA00023284"/>
    </source>
</evidence>
<reference evidence="6 7" key="1">
    <citation type="submission" date="2018-06" db="EMBL/GenBank/DDBJ databases">
        <title>Genomic Encyclopedia of Archaeal and Bacterial Type Strains, Phase II (KMG-II): from individual species to whole genera.</title>
        <authorList>
            <person name="Goeker M."/>
        </authorList>
    </citation>
    <scope>NUCLEOTIDE SEQUENCE [LARGE SCALE GENOMIC DNA]</scope>
    <source>
        <strain evidence="6 7">DSM 23241</strain>
    </source>
</reference>
<protein>
    <submittedName>
        <fullName evidence="6">Peroxiredoxin</fullName>
    </submittedName>
</protein>
<dbReference type="Gene3D" id="3.40.30.10">
    <property type="entry name" value="Glutaredoxin"/>
    <property type="match status" value="1"/>
</dbReference>
<evidence type="ECO:0000256" key="2">
    <source>
        <dbReference type="ARBA" id="ARBA00022748"/>
    </source>
</evidence>
<dbReference type="OrthoDB" id="616241at2"/>
<dbReference type="RefSeq" id="WP_111293541.1">
    <property type="nucleotide sequence ID" value="NZ_QKZV01000001.1"/>
</dbReference>
<dbReference type="InterPro" id="IPR013766">
    <property type="entry name" value="Thioredoxin_domain"/>
</dbReference>
<keyword evidence="3" id="KW-1015">Disulfide bond</keyword>
<keyword evidence="2" id="KW-0201">Cytochrome c-type biogenesis</keyword>
<keyword evidence="7" id="KW-1185">Reference proteome</keyword>
<dbReference type="CDD" id="cd02966">
    <property type="entry name" value="TlpA_like_family"/>
    <property type="match status" value="1"/>
</dbReference>
<keyword evidence="4" id="KW-0676">Redox-active center</keyword>
<dbReference type="SUPFAM" id="SSF52833">
    <property type="entry name" value="Thioredoxin-like"/>
    <property type="match status" value="1"/>
</dbReference>
<evidence type="ECO:0000259" key="5">
    <source>
        <dbReference type="PROSITE" id="PS51352"/>
    </source>
</evidence>
<dbReference type="PROSITE" id="PS51352">
    <property type="entry name" value="THIOREDOXIN_2"/>
    <property type="match status" value="1"/>
</dbReference>
<name>A0A2W7S404_9BACT</name>